<dbReference type="GO" id="GO:0097730">
    <property type="term" value="C:non-motile cilium"/>
    <property type="evidence" value="ECO:0007669"/>
    <property type="project" value="TreeGrafter"/>
</dbReference>
<keyword evidence="8" id="KW-1185">Reference proteome</keyword>
<comment type="caution">
    <text evidence="5">The sequence shown here is derived from an EMBL/GenBank/DDBJ whole genome shotgun (WGS) entry which is preliminary data.</text>
</comment>
<dbReference type="GO" id="GO:0097546">
    <property type="term" value="C:ciliary base"/>
    <property type="evidence" value="ECO:0007669"/>
    <property type="project" value="TreeGrafter"/>
</dbReference>
<evidence type="ECO:0000313" key="7">
    <source>
        <dbReference type="Proteomes" id="UP000322899"/>
    </source>
</evidence>
<proteinExistence type="predicted"/>
<dbReference type="EMBL" id="VLTN01000001">
    <property type="protein sequence ID" value="KAA0157754.1"/>
    <property type="molecule type" value="Genomic_DNA"/>
</dbReference>
<feature type="repeat" description="TPR" evidence="1">
    <location>
        <begin position="551"/>
        <end position="584"/>
    </location>
</feature>
<dbReference type="SMART" id="SM00028">
    <property type="entry name" value="TPR"/>
    <property type="match status" value="11"/>
</dbReference>
<dbReference type="EMBL" id="VLTO01000051">
    <property type="protein sequence ID" value="KAA0171910.1"/>
    <property type="molecule type" value="Genomic_DNA"/>
</dbReference>
<evidence type="ECO:0000256" key="1">
    <source>
        <dbReference type="PROSITE-ProRule" id="PRU00339"/>
    </source>
</evidence>
<accession>A0A5A8D340</accession>
<dbReference type="Proteomes" id="UP000322899">
    <property type="component" value="Unassembled WGS sequence"/>
</dbReference>
<evidence type="ECO:0000313" key="8">
    <source>
        <dbReference type="Proteomes" id="UP000323011"/>
    </source>
</evidence>
<dbReference type="GO" id="GO:0019894">
    <property type="term" value="F:kinesin binding"/>
    <property type="evidence" value="ECO:0007669"/>
    <property type="project" value="TreeGrafter"/>
</dbReference>
<feature type="compositionally biased region" description="Gly residues" evidence="2">
    <location>
        <begin position="58"/>
        <end position="85"/>
    </location>
</feature>
<dbReference type="PANTHER" id="PTHR44117:SF1">
    <property type="entry name" value="INTRAFLAGELLAR TRANSPORT PROTEIN 88 HOMOLOG"/>
    <property type="match status" value="1"/>
</dbReference>
<feature type="repeat" description="TPR" evidence="1">
    <location>
        <begin position="517"/>
        <end position="550"/>
    </location>
</feature>
<dbReference type="Proteomes" id="UP000323011">
    <property type="component" value="Unassembled WGS sequence"/>
</dbReference>
<dbReference type="Pfam" id="PF13424">
    <property type="entry name" value="TPR_12"/>
    <property type="match status" value="1"/>
</dbReference>
<dbReference type="PANTHER" id="PTHR44117">
    <property type="entry name" value="INTRAFLAGELLAR TRANSPORT PROTEIN 88 HOMOLOG"/>
    <property type="match status" value="1"/>
</dbReference>
<feature type="region of interest" description="Disordered" evidence="2">
    <location>
        <begin position="721"/>
        <end position="754"/>
    </location>
</feature>
<name>A0A5A8D340_CAFRO</name>
<evidence type="ECO:0000313" key="6">
    <source>
        <dbReference type="EMBL" id="KAA0171910.1"/>
    </source>
</evidence>
<sequence length="850" mass="91401">MAAGDDVYSGLNTDLDARPPTGAAGEGGAAFSRAGLGALPQSLPSGAGALGALRGVPPGTGFGGRMQTGARGMTGMGTAAGGGDGPRPMTSVKAAGYQSKPGTGSRGFDPMGGGGMGPAPPLEEKEDSSPKAKAAEMEKRVNRLIEASAEAAASGDVVMALERAKEAGKSERALVRHRDSNGQSEDTNIDLTFSVFFTLANAYALNGMHTEALATYDIIYKNKEYESPGRVKVNAGNVHFGRGDYSEALKQFKMALDQIKPANKHLRLRVERNLGATLIKLGRFQEAIERLESVVEQFDEGSTPDYSVAFNLVVCYYALGDRNLMRRGFQKLIALPMPAADEPEDEDADEDEDGDAAAPRDELAEYLQARQAEAAKLVTTAARLIAPVVDHRSWEAGYEWVVDQLRHDHPQIASEVLVVKALAHLKHRQFDRAIEQLKAFERKEKHHKARAATNLAFLYLLEGDVEQATRYASLAVKHDRYNAKALVNMGNCLCESSELERAKELFLEAIGVEADCVEAIFDLGLVNKQLGVYGEAVQAFEKLHTLVPSSPEVLFQLGNLHDALGNRERAVKYFNYLVARVKSDPGVLARLGHLFSSSDDEAEAFRYHQDSYALYPVNLDVISFLGIWYVKAELYEKAVSYFQRAAEVEPKEAKWQLMVASCYRRMREFDDALALYERIHEAFPDNIECLNYLVAICRDLGRSCEVYDDRLVKLEREQAARGGAESGGYGDDGDDDDAGFAPGGASPPRFGSAGAGGGGFVPAYDDSPVPSAASSPAAAVAVRSGRTGHGASAAAGVGPARDPTEPAQDMHFAAPSHQASAGGKVRSTSLAADEEEDDFAGADLDSMLTE</sequence>
<feature type="compositionally biased region" description="Low complexity" evidence="2">
    <location>
        <begin position="739"/>
        <end position="752"/>
    </location>
</feature>
<dbReference type="OMA" id="RIKIMHN"/>
<feature type="region of interest" description="Disordered" evidence="2">
    <location>
        <begin position="58"/>
        <end position="133"/>
    </location>
</feature>
<dbReference type="Proteomes" id="UP000324907">
    <property type="component" value="Unassembled WGS sequence"/>
</dbReference>
<feature type="repeat" description="TPR" evidence="1">
    <location>
        <begin position="619"/>
        <end position="652"/>
    </location>
</feature>
<dbReference type="OrthoDB" id="1926212at2759"/>
<dbReference type="EMBL" id="VLTL01000127">
    <property type="protein sequence ID" value="KAA0159578.1"/>
    <property type="molecule type" value="Genomic_DNA"/>
</dbReference>
<dbReference type="GO" id="GO:0042073">
    <property type="term" value="P:intraciliary transport"/>
    <property type="evidence" value="ECO:0007669"/>
    <property type="project" value="TreeGrafter"/>
</dbReference>
<organism evidence="5 9">
    <name type="scientific">Cafeteria roenbergensis</name>
    <name type="common">Marine flagellate</name>
    <dbReference type="NCBI Taxonomy" id="33653"/>
    <lineage>
        <taxon>Eukaryota</taxon>
        <taxon>Sar</taxon>
        <taxon>Stramenopiles</taxon>
        <taxon>Bigyra</taxon>
        <taxon>Opalozoa</taxon>
        <taxon>Bicosoecida</taxon>
        <taxon>Cafeteriaceae</taxon>
        <taxon>Cafeteria</taxon>
    </lineage>
</organism>
<dbReference type="GO" id="GO:0036064">
    <property type="term" value="C:ciliary basal body"/>
    <property type="evidence" value="ECO:0007669"/>
    <property type="project" value="TreeGrafter"/>
</dbReference>
<evidence type="ECO:0000256" key="2">
    <source>
        <dbReference type="SAM" id="MobiDB-lite"/>
    </source>
</evidence>
<dbReference type="Pfam" id="PF13432">
    <property type="entry name" value="TPR_16"/>
    <property type="match status" value="2"/>
</dbReference>
<dbReference type="Gene3D" id="1.25.40.10">
    <property type="entry name" value="Tetratricopeptide repeat domain"/>
    <property type="match status" value="2"/>
</dbReference>
<feature type="region of interest" description="Disordered" evidence="2">
    <location>
        <begin position="1"/>
        <end position="30"/>
    </location>
</feature>
<dbReference type="Proteomes" id="UP000325113">
    <property type="component" value="Unassembled WGS sequence"/>
</dbReference>
<gene>
    <name evidence="6" type="ORF">FNF27_06181</name>
    <name evidence="5" type="ORF">FNF28_05831</name>
    <name evidence="3" type="ORF">FNF29_00328</name>
    <name evidence="4" type="ORF">FNF31_04959</name>
</gene>
<evidence type="ECO:0000313" key="4">
    <source>
        <dbReference type="EMBL" id="KAA0159230.1"/>
    </source>
</evidence>
<evidence type="ECO:0000313" key="3">
    <source>
        <dbReference type="EMBL" id="KAA0157754.1"/>
    </source>
</evidence>
<dbReference type="GO" id="GO:0005814">
    <property type="term" value="C:centriole"/>
    <property type="evidence" value="ECO:0007669"/>
    <property type="project" value="TreeGrafter"/>
</dbReference>
<reference evidence="7 8" key="1">
    <citation type="submission" date="2019-07" db="EMBL/GenBank/DDBJ databases">
        <title>Genomes of Cafeteria roenbergensis.</title>
        <authorList>
            <person name="Fischer M.G."/>
            <person name="Hackl T."/>
            <person name="Roman M."/>
        </authorList>
    </citation>
    <scope>NUCLEOTIDE SEQUENCE [LARGE SCALE GENOMIC DNA]</scope>
    <source>
        <strain evidence="3 8">BVI</strain>
        <strain evidence="4 10">Cflag</strain>
        <strain evidence="6 7">E4-10P</strain>
        <strain evidence="5 9">RCC970-E3</strain>
    </source>
</reference>
<dbReference type="EMBL" id="VLTM01000056">
    <property type="protein sequence ID" value="KAA0159230.1"/>
    <property type="molecule type" value="Genomic_DNA"/>
</dbReference>
<evidence type="ECO:0000313" key="5">
    <source>
        <dbReference type="EMBL" id="KAA0159578.1"/>
    </source>
</evidence>
<evidence type="ECO:0000313" key="10">
    <source>
        <dbReference type="Proteomes" id="UP000325113"/>
    </source>
</evidence>
<dbReference type="SUPFAM" id="SSF48452">
    <property type="entry name" value="TPR-like"/>
    <property type="match status" value="2"/>
</dbReference>
<dbReference type="GO" id="GO:1905515">
    <property type="term" value="P:non-motile cilium assembly"/>
    <property type="evidence" value="ECO:0007669"/>
    <property type="project" value="TreeGrafter"/>
</dbReference>
<feature type="region of interest" description="Disordered" evidence="2">
    <location>
        <begin position="783"/>
        <end position="850"/>
    </location>
</feature>
<feature type="repeat" description="TPR" evidence="1">
    <location>
        <begin position="653"/>
        <end position="686"/>
    </location>
</feature>
<protein>
    <submittedName>
        <fullName evidence="5">Uncharacterized protein</fullName>
    </submittedName>
</protein>
<dbReference type="Pfam" id="PF13181">
    <property type="entry name" value="TPR_8"/>
    <property type="match status" value="1"/>
</dbReference>
<dbReference type="InterPro" id="IPR011990">
    <property type="entry name" value="TPR-like_helical_dom_sf"/>
</dbReference>
<dbReference type="InterPro" id="IPR019734">
    <property type="entry name" value="TPR_rpt"/>
</dbReference>
<evidence type="ECO:0000313" key="9">
    <source>
        <dbReference type="Proteomes" id="UP000324907"/>
    </source>
</evidence>
<keyword evidence="1" id="KW-0802">TPR repeat</keyword>
<dbReference type="AlphaFoldDB" id="A0A5A8D340"/>
<dbReference type="PROSITE" id="PS50005">
    <property type="entry name" value="TPR"/>
    <property type="match status" value="4"/>
</dbReference>